<dbReference type="InterPro" id="IPR015202">
    <property type="entry name" value="GO-like_E_set"/>
</dbReference>
<dbReference type="Pfam" id="PF09118">
    <property type="entry name" value="GO-like_E_set"/>
    <property type="match status" value="1"/>
</dbReference>
<dbReference type="InterPro" id="IPR013783">
    <property type="entry name" value="Ig-like_fold"/>
</dbReference>
<feature type="domain" description="Glyoxal oxidase N-terminal" evidence="2">
    <location>
        <begin position="163"/>
        <end position="533"/>
    </location>
</feature>
<evidence type="ECO:0000259" key="3">
    <source>
        <dbReference type="Pfam" id="PF09118"/>
    </source>
</evidence>
<gene>
    <name evidence="4" type="ORF">CCAX7_009850</name>
</gene>
<dbReference type="RefSeq" id="WP_301002423.1">
    <property type="nucleotide sequence ID" value="NZ_AP025739.1"/>
</dbReference>
<organism evidence="4 5">
    <name type="scientific">Capsulimonas corticalis</name>
    <dbReference type="NCBI Taxonomy" id="2219043"/>
    <lineage>
        <taxon>Bacteria</taxon>
        <taxon>Bacillati</taxon>
        <taxon>Armatimonadota</taxon>
        <taxon>Armatimonadia</taxon>
        <taxon>Capsulimonadales</taxon>
        <taxon>Capsulimonadaceae</taxon>
        <taxon>Capsulimonas</taxon>
    </lineage>
</organism>
<dbReference type="EMBL" id="AP025739">
    <property type="protein sequence ID" value="BDI28934.1"/>
    <property type="molecule type" value="Genomic_DNA"/>
</dbReference>
<name>A0A402CUE4_9BACT</name>
<evidence type="ECO:0000256" key="1">
    <source>
        <dbReference type="SAM" id="MobiDB-lite"/>
    </source>
</evidence>
<proteinExistence type="predicted"/>
<dbReference type="InterPro" id="IPR014756">
    <property type="entry name" value="Ig_E-set"/>
</dbReference>
<sequence>MANLGNAWHIPNNPEPEGRAGMRLPVGAIIPEAALTIISGNQFQGPGNSGNQLQIGSNLFFKRTVDANWTNQPMVFDSVHGNNKYFSATIPMDTLQPGDQIQYYLLIAYSDHDPTFLCANGAASATVAVEASAQATPFTVAMAPADVAGQWSGEIPLKNVPIHTHVLPNGKVLYWGRRTTPGSQDVNSLNEHETHTFIWDPATQQDRPANTQPQKPIPGAAPPTSESVNLFCSGHTFLPDGGLMVVGGHLFDSIGVDQATIFDYKTETWAPSNQKADPAKSAGRWYPSVVTLADGSVLVCSGSHAVLPIPDPPPAQLPPGNSSHINDTAERWDGVQWKFVTDFNGDTGLSMPLFPRLHVAPDGRLFMAGGLAESFFLSTNPLGKWTVGPTRTAGMARDYAPSVMYEAGKIVFIGGGLDDDKQDNSDGPPTNIVEAIDLNQPNAQWQKMTSMNFPRRQHNAMILPDGTVLVTGGTRGTRFNNLDPGQPVHQAELWDPVNDTWTVMSAERFDRCYHSTSVLLPDATVLSAGGGEYAPEERKNDNLPNFAKDSLANAQVFSPPYLFKKAQRPVITGAPDSVNYGQAFNVEVDAPLQIRRISWIRLPSVTHSFDQNQRLNFLDFVSSDQGLRVTAPPNANVCPPGHYMLFVLDSDGVPSVAAIVQIAAVAAAAPVVAAPAALLHPLPMLSKFEKAQKIASSAKFPPVRVGVTATCPYGISACWGGAHEALQHMSGVDIVRPYPNSDDSMALVYMKHGGLPDVDAWAREFAHFANGIHHFRGVEVRLEGSVREAEGRFFLAATADRPEVALAPIMPEDKIQWDHSAMSLKPLTSREIHAYQKLVDRIQETPGDPSVVRVIGPLKKRGSEFVLSVRIIEPLIRRIAHAPLSQLASSAKLQATAEQRGGLAPGFSADSRNDLSFNGGKTIADLSYQNFFVGKWAKKDHANIDATLAAVMTDAGMNDILAQYFPGQQVRATALPSKSLPSMGSGAVNRTDVENLLRRLHLDGDLGGADFSHTVFNFLLPRGVFLTTDDGAAAEDTAEMETAAGRSAALAPPREDDADDSRAGLGGYHGSISAAPPGGGTPTTLYYAVGVFSEDAGGVRNGIPVFAEPWKNVVATFYHELTEARTDPDVELGNKTGSAALFGWVNANGEIGDIPIDLASDISQVIKEITLANGQPAPVQLMYSNRVHGPEQPSFP</sequence>
<feature type="region of interest" description="Disordered" evidence="1">
    <location>
        <begin position="1043"/>
        <end position="1076"/>
    </location>
</feature>
<dbReference type="Gene3D" id="2.60.40.10">
    <property type="entry name" value="Immunoglobulins"/>
    <property type="match status" value="1"/>
</dbReference>
<evidence type="ECO:0000313" key="5">
    <source>
        <dbReference type="Proteomes" id="UP000287394"/>
    </source>
</evidence>
<dbReference type="Proteomes" id="UP000287394">
    <property type="component" value="Chromosome"/>
</dbReference>
<reference evidence="4 5" key="1">
    <citation type="journal article" date="2019" name="Int. J. Syst. Evol. Microbiol.">
        <title>Capsulimonas corticalis gen. nov., sp. nov., an aerobic capsulated bacterium, of a novel bacterial order, Capsulimonadales ord. nov., of the class Armatimonadia of the phylum Armatimonadetes.</title>
        <authorList>
            <person name="Li J."/>
            <person name="Kudo C."/>
            <person name="Tonouchi A."/>
        </authorList>
    </citation>
    <scope>NUCLEOTIDE SEQUENCE [LARGE SCALE GENOMIC DNA]</scope>
    <source>
        <strain evidence="4 5">AX-7</strain>
    </source>
</reference>
<dbReference type="SUPFAM" id="SSF81296">
    <property type="entry name" value="E set domains"/>
    <property type="match status" value="1"/>
</dbReference>
<dbReference type="InterPro" id="IPR009880">
    <property type="entry name" value="Glyoxal_oxidase_N"/>
</dbReference>
<dbReference type="AlphaFoldDB" id="A0A402CUE4"/>
<dbReference type="PANTHER" id="PTHR32208">
    <property type="entry name" value="SECRETED PROTEIN-RELATED"/>
    <property type="match status" value="1"/>
</dbReference>
<evidence type="ECO:0000313" key="4">
    <source>
        <dbReference type="EMBL" id="BDI28934.1"/>
    </source>
</evidence>
<evidence type="ECO:0000259" key="2">
    <source>
        <dbReference type="Pfam" id="PF07250"/>
    </source>
</evidence>
<dbReference type="InterPro" id="IPR037293">
    <property type="entry name" value="Gal_Oxidase_central_sf"/>
</dbReference>
<protein>
    <submittedName>
        <fullName evidence="4">Uncharacterized protein</fullName>
    </submittedName>
</protein>
<dbReference type="Pfam" id="PF07250">
    <property type="entry name" value="Glyoxal_oxid_N"/>
    <property type="match status" value="1"/>
</dbReference>
<dbReference type="PANTHER" id="PTHR32208:SF21">
    <property type="entry name" value="LOW QUALITY PROTEIN: ALDEHYDE OXIDASE GLOX-LIKE"/>
    <property type="match status" value="1"/>
</dbReference>
<keyword evidence="5" id="KW-1185">Reference proteome</keyword>
<feature type="region of interest" description="Disordered" evidence="1">
    <location>
        <begin position="201"/>
        <end position="224"/>
    </location>
</feature>
<dbReference type="InterPro" id="IPR011043">
    <property type="entry name" value="Gal_Oxase/kelch_b-propeller"/>
</dbReference>
<dbReference type="Gene3D" id="2.130.10.80">
    <property type="entry name" value="Galactose oxidase/kelch, beta-propeller"/>
    <property type="match status" value="1"/>
</dbReference>
<dbReference type="CDD" id="cd02851">
    <property type="entry name" value="E_set_GO_C"/>
    <property type="match status" value="1"/>
</dbReference>
<feature type="domain" description="Galactose oxidase-like Early set" evidence="3">
    <location>
        <begin position="568"/>
        <end position="662"/>
    </location>
</feature>
<accession>A0A402CUE4</accession>
<dbReference type="SUPFAM" id="SSF50965">
    <property type="entry name" value="Galactose oxidase, central domain"/>
    <property type="match status" value="1"/>
</dbReference>
<dbReference type="KEGG" id="ccot:CCAX7_009850"/>
<feature type="compositionally biased region" description="Polar residues" evidence="1">
    <location>
        <begin position="202"/>
        <end position="214"/>
    </location>
</feature>